<evidence type="ECO:0000256" key="2">
    <source>
        <dbReference type="ARBA" id="ARBA00022448"/>
    </source>
</evidence>
<dbReference type="GO" id="GO:0046872">
    <property type="term" value="F:metal ion binding"/>
    <property type="evidence" value="ECO:0007669"/>
    <property type="project" value="InterPro"/>
</dbReference>
<evidence type="ECO:0000256" key="1">
    <source>
        <dbReference type="ARBA" id="ARBA00011028"/>
    </source>
</evidence>
<dbReference type="InterPro" id="IPR050492">
    <property type="entry name" value="Bact_metal-bind_prot9"/>
</dbReference>
<name>A0A7C0XBM1_UNCW3</name>
<dbReference type="EMBL" id="DRBW01000211">
    <property type="protein sequence ID" value="HDM90682.1"/>
    <property type="molecule type" value="Genomic_DNA"/>
</dbReference>
<comment type="caution">
    <text evidence="5">The sequence shown here is derived from an EMBL/GenBank/DDBJ whole genome shotgun (WGS) entry which is preliminary data.</text>
</comment>
<feature type="chain" id="PRO_5027752164" evidence="4">
    <location>
        <begin position="20"/>
        <end position="266"/>
    </location>
</feature>
<reference evidence="5" key="1">
    <citation type="journal article" date="2020" name="mSystems">
        <title>Genome- and Community-Level Interaction Insights into Carbon Utilization and Element Cycling Functions of Hydrothermarchaeota in Hydrothermal Sediment.</title>
        <authorList>
            <person name="Zhou Z."/>
            <person name="Liu Y."/>
            <person name="Xu W."/>
            <person name="Pan J."/>
            <person name="Luo Z.H."/>
            <person name="Li M."/>
        </authorList>
    </citation>
    <scope>NUCLEOTIDE SEQUENCE [LARGE SCALE GENOMIC DNA]</scope>
    <source>
        <strain evidence="5">HyVt-237</strain>
    </source>
</reference>
<dbReference type="GO" id="GO:0030001">
    <property type="term" value="P:metal ion transport"/>
    <property type="evidence" value="ECO:0007669"/>
    <property type="project" value="InterPro"/>
</dbReference>
<dbReference type="Proteomes" id="UP000885931">
    <property type="component" value="Unassembled WGS sequence"/>
</dbReference>
<sequence>MINLLFTFLLMAGKGQLIACTIPPVTSLVRAVGGQEFEYVTVLPAGVNPHTYEPSPKQLLKAGSSKLIFAAGGGIDSWAAKFKTEGRKIAELGELLREEGAEVRNPHFWLNPQMGRRSLFIIARELSRIKPEKWDYFYGRACEYSGRIDSMVMNEKEGIEKLRNRGVIVYHDAWEEFAEAFGLEVVDIIAKNPALEPTFQEIRKVVEMGRKRGVKAVLKEKPFPGKLPETVASEIGAKVVEVDPLFAGDYIESMRANLRKIEEALK</sequence>
<proteinExistence type="inferred from homology"/>
<protein>
    <submittedName>
        <fullName evidence="5">Zinc ABC transporter substrate-binding protein</fullName>
    </submittedName>
</protein>
<dbReference type="PANTHER" id="PTHR42953">
    <property type="entry name" value="HIGH-AFFINITY ZINC UPTAKE SYSTEM PROTEIN ZNUA-RELATED"/>
    <property type="match status" value="1"/>
</dbReference>
<dbReference type="InterPro" id="IPR006127">
    <property type="entry name" value="ZnuA-like"/>
</dbReference>
<evidence type="ECO:0000256" key="4">
    <source>
        <dbReference type="SAM" id="SignalP"/>
    </source>
</evidence>
<dbReference type="SUPFAM" id="SSF53807">
    <property type="entry name" value="Helical backbone' metal receptor"/>
    <property type="match status" value="1"/>
</dbReference>
<keyword evidence="2" id="KW-0813">Transport</keyword>
<keyword evidence="3 4" id="KW-0732">Signal</keyword>
<dbReference type="PANTHER" id="PTHR42953:SF3">
    <property type="entry name" value="HIGH-AFFINITY ZINC UPTAKE SYSTEM PROTEIN ZNUA"/>
    <property type="match status" value="1"/>
</dbReference>
<dbReference type="Gene3D" id="3.40.50.1980">
    <property type="entry name" value="Nitrogenase molybdenum iron protein domain"/>
    <property type="match status" value="2"/>
</dbReference>
<gene>
    <name evidence="5" type="ORF">ENG67_05725</name>
</gene>
<evidence type="ECO:0000256" key="3">
    <source>
        <dbReference type="ARBA" id="ARBA00022729"/>
    </source>
</evidence>
<evidence type="ECO:0000313" key="5">
    <source>
        <dbReference type="EMBL" id="HDM90682.1"/>
    </source>
</evidence>
<organism evidence="5">
    <name type="scientific">candidate division WOR-3 bacterium</name>
    <dbReference type="NCBI Taxonomy" id="2052148"/>
    <lineage>
        <taxon>Bacteria</taxon>
        <taxon>Bacteria division WOR-3</taxon>
    </lineage>
</organism>
<accession>A0A7C0XBM1</accession>
<dbReference type="AlphaFoldDB" id="A0A7C0XBM1"/>
<feature type="signal peptide" evidence="4">
    <location>
        <begin position="1"/>
        <end position="19"/>
    </location>
</feature>
<dbReference type="Pfam" id="PF01297">
    <property type="entry name" value="ZnuA"/>
    <property type="match status" value="1"/>
</dbReference>
<comment type="similarity">
    <text evidence="1">Belongs to the bacterial solute-binding protein 9 family.</text>
</comment>